<feature type="domain" description="PPM-type phosphatase" evidence="2">
    <location>
        <begin position="62"/>
        <end position="359"/>
    </location>
</feature>
<feature type="region of interest" description="Disordered" evidence="1">
    <location>
        <begin position="24"/>
        <end position="64"/>
    </location>
</feature>
<evidence type="ECO:0000259" key="2">
    <source>
        <dbReference type="PROSITE" id="PS51746"/>
    </source>
</evidence>
<accession>A0A4Y1QTA7</accession>
<dbReference type="Pfam" id="PF00481">
    <property type="entry name" value="PP2C"/>
    <property type="match status" value="1"/>
</dbReference>
<dbReference type="InterPro" id="IPR015655">
    <property type="entry name" value="PP2C"/>
</dbReference>
<dbReference type="SUPFAM" id="SSF81606">
    <property type="entry name" value="PP2C-like"/>
    <property type="match status" value="1"/>
</dbReference>
<dbReference type="CDD" id="cd00143">
    <property type="entry name" value="PP2Cc"/>
    <property type="match status" value="1"/>
</dbReference>
<organism evidence="3">
    <name type="scientific">Prunus dulcis</name>
    <name type="common">Almond</name>
    <name type="synonym">Amygdalus dulcis</name>
    <dbReference type="NCBI Taxonomy" id="3755"/>
    <lineage>
        <taxon>Eukaryota</taxon>
        <taxon>Viridiplantae</taxon>
        <taxon>Streptophyta</taxon>
        <taxon>Embryophyta</taxon>
        <taxon>Tracheophyta</taxon>
        <taxon>Spermatophyta</taxon>
        <taxon>Magnoliopsida</taxon>
        <taxon>eudicotyledons</taxon>
        <taxon>Gunneridae</taxon>
        <taxon>Pentapetalae</taxon>
        <taxon>rosids</taxon>
        <taxon>fabids</taxon>
        <taxon>Rosales</taxon>
        <taxon>Rosaceae</taxon>
        <taxon>Amygdaloideae</taxon>
        <taxon>Amygdaleae</taxon>
        <taxon>Prunus</taxon>
    </lineage>
</organism>
<protein>
    <submittedName>
        <fullName evidence="3">Protein phosphatase 2C family protein</fullName>
    </submittedName>
</protein>
<dbReference type="Gene3D" id="3.60.40.10">
    <property type="entry name" value="PPM-type phosphatase domain"/>
    <property type="match status" value="1"/>
</dbReference>
<feature type="non-terminal residue" evidence="3">
    <location>
        <position position="1"/>
    </location>
</feature>
<dbReference type="InterPro" id="IPR036457">
    <property type="entry name" value="PPM-type-like_dom_sf"/>
</dbReference>
<gene>
    <name evidence="3" type="ORF">Prudu_003567</name>
</gene>
<reference evidence="3" key="1">
    <citation type="journal article" date="2019" name="Science">
        <title>Mutation of a bHLH transcription factor allowed almond domestication.</title>
        <authorList>
            <person name="Sanchez-Perez R."/>
            <person name="Pavan S."/>
            <person name="Mazzeo R."/>
            <person name="Moldovan C."/>
            <person name="Aiese Cigliano R."/>
            <person name="Del Cueto J."/>
            <person name="Ricciardi F."/>
            <person name="Lotti C."/>
            <person name="Ricciardi L."/>
            <person name="Dicenta F."/>
            <person name="Lopez-Marques R.L."/>
            <person name="Lindberg Moller B."/>
        </authorList>
    </citation>
    <scope>NUCLEOTIDE SEQUENCE</scope>
</reference>
<evidence type="ECO:0000256" key="1">
    <source>
        <dbReference type="SAM" id="MobiDB-lite"/>
    </source>
</evidence>
<dbReference type="InterPro" id="IPR001932">
    <property type="entry name" value="PPM-type_phosphatase-like_dom"/>
</dbReference>
<evidence type="ECO:0000313" key="3">
    <source>
        <dbReference type="EMBL" id="BBG95104.1"/>
    </source>
</evidence>
<dbReference type="SMART" id="SM00332">
    <property type="entry name" value="PP2Cc"/>
    <property type="match status" value="1"/>
</dbReference>
<proteinExistence type="predicted"/>
<dbReference type="PANTHER" id="PTHR47992">
    <property type="entry name" value="PROTEIN PHOSPHATASE"/>
    <property type="match status" value="1"/>
</dbReference>
<dbReference type="EMBL" id="AP019297">
    <property type="protein sequence ID" value="BBG95104.1"/>
    <property type="molecule type" value="Genomic_DNA"/>
</dbReference>
<sequence>VNRPHNLKCMNECFKLFKLREEEEEEEEEEIKEKSISTHKIQDGHEAPMSFERTDDSNGIQRHGSLYSLEGSKGVNQDRFGLEAEAFCGVFDGHGRFGHRVSQLVRSNLPSLLQGQMKALDQQAIAVAEDDDSKNHIDRIETESEDSEPSKKFHKWKEAFVSSFKVMDKEIKLQENLDSSCSGTTAVVVIKQGEDLFIANLGDSRAVLGTTRENGIEAIQLTTDLKPALPSEAERIRACDGRVVALKQEPNIQRVWLPHIDLPGLAMSRAFGDFILKDHGIIAHPDVSYRRLTSKDQFVVLATDGVWDVLSNLEVASIVWEADSAQAAAKAVTETAVATWRRKFPSAKIDDCTVVCLFLQDKLHDHVVPVKI</sequence>
<feature type="compositionally biased region" description="Basic and acidic residues" evidence="1">
    <location>
        <begin position="31"/>
        <end position="56"/>
    </location>
</feature>
<name>A0A4Y1QTA7_PRUDU</name>
<dbReference type="PROSITE" id="PS51746">
    <property type="entry name" value="PPM_2"/>
    <property type="match status" value="1"/>
</dbReference>
<dbReference type="GO" id="GO:0004722">
    <property type="term" value="F:protein serine/threonine phosphatase activity"/>
    <property type="evidence" value="ECO:0007669"/>
    <property type="project" value="InterPro"/>
</dbReference>
<dbReference type="AlphaFoldDB" id="A0A4Y1QTA7"/>